<dbReference type="OrthoDB" id="68661at2"/>
<evidence type="ECO:0000256" key="1">
    <source>
        <dbReference type="SAM" id="SignalP"/>
    </source>
</evidence>
<name>C1CWV4_DEIDV</name>
<organism evidence="2 3">
    <name type="scientific">Deinococcus deserti (strain DSM 17065 / CIP 109153 / LMG 22923 / VCD115)</name>
    <dbReference type="NCBI Taxonomy" id="546414"/>
    <lineage>
        <taxon>Bacteria</taxon>
        <taxon>Thermotogati</taxon>
        <taxon>Deinococcota</taxon>
        <taxon>Deinococci</taxon>
        <taxon>Deinococcales</taxon>
        <taxon>Deinococcaceae</taxon>
        <taxon>Deinococcus</taxon>
    </lineage>
</organism>
<dbReference type="AlphaFoldDB" id="C1CWV4"/>
<dbReference type="RefSeq" id="WP_012693793.1">
    <property type="nucleotide sequence ID" value="NC_012526.1"/>
</dbReference>
<dbReference type="HOGENOM" id="CLU_114139_0_0_0"/>
<evidence type="ECO:0000313" key="2">
    <source>
        <dbReference type="EMBL" id="ACO46671.1"/>
    </source>
</evidence>
<keyword evidence="3" id="KW-1185">Reference proteome</keyword>
<reference evidence="2 3" key="1">
    <citation type="journal article" date="2009" name="PLoS Genet.">
        <title>Alliance of proteomics and genomics to unravel the specificities of Sahara bacterium Deinococcus deserti.</title>
        <authorList>
            <person name="de Groot A."/>
            <person name="Dulermo R."/>
            <person name="Ortet P."/>
            <person name="Blanchard L."/>
            <person name="Guerin P."/>
            <person name="Fernandez B."/>
            <person name="Vacherie B."/>
            <person name="Dossat C."/>
            <person name="Jolivet E."/>
            <person name="Siguier P."/>
            <person name="Chandler M."/>
            <person name="Barakat M."/>
            <person name="Dedieu A."/>
            <person name="Barbe V."/>
            <person name="Heulin T."/>
            <person name="Sommer S."/>
            <person name="Achouak W."/>
            <person name="Armengaud J."/>
        </authorList>
    </citation>
    <scope>NUCLEOTIDE SEQUENCE [LARGE SCALE GENOMIC DNA]</scope>
    <source>
        <strain evidence="3">DSM 17065 / CIP 109153 / LMG 22923 / VCD115</strain>
    </source>
</reference>
<dbReference type="InterPro" id="IPR006311">
    <property type="entry name" value="TAT_signal"/>
</dbReference>
<gene>
    <name evidence="2" type="ordered locus">Deide_17000</name>
</gene>
<proteinExistence type="predicted"/>
<protein>
    <recommendedName>
        <fullName evidence="4">Organic solvent tolerance-like N-terminal domain-containing protein</fullName>
    </recommendedName>
</protein>
<dbReference type="STRING" id="546414.Deide_17000"/>
<sequence>MSTPPLPRRTPLLAALTALSLLGLSAVGPAAQAVNFGGLNVTPRGAQNLNLETGATDLPQGGTATDARSGMKLTAARMQIRPGQTLSAQDATLTTRQGGTLHAAQVVYDLKGGTVVASGGATYRDSRFNGLSAPSMALYVKSGFVTAGGGLKAKSPALSASGMIFDPSTMQVLLTGPASVTQGSVQATAGAGERLVLVFAGSRLLRAASPDNATLARFRPYLK</sequence>
<evidence type="ECO:0008006" key="4">
    <source>
        <dbReference type="Google" id="ProtNLM"/>
    </source>
</evidence>
<dbReference type="PaxDb" id="546414-Deide_17000"/>
<accession>C1CWV4</accession>
<dbReference type="KEGG" id="ddr:Deide_17000"/>
<dbReference type="Proteomes" id="UP000002208">
    <property type="component" value="Chromosome"/>
</dbReference>
<feature type="signal peptide" evidence="1">
    <location>
        <begin position="1"/>
        <end position="33"/>
    </location>
</feature>
<evidence type="ECO:0000313" key="3">
    <source>
        <dbReference type="Proteomes" id="UP000002208"/>
    </source>
</evidence>
<dbReference type="EMBL" id="CP001114">
    <property type="protein sequence ID" value="ACO46671.1"/>
    <property type="molecule type" value="Genomic_DNA"/>
</dbReference>
<keyword evidence="1" id="KW-0732">Signal</keyword>
<dbReference type="eggNOG" id="COG1452">
    <property type="taxonomic scope" value="Bacteria"/>
</dbReference>
<dbReference type="PROSITE" id="PS51318">
    <property type="entry name" value="TAT"/>
    <property type="match status" value="1"/>
</dbReference>
<feature type="chain" id="PRO_5002908075" description="Organic solvent tolerance-like N-terminal domain-containing protein" evidence="1">
    <location>
        <begin position="34"/>
        <end position="223"/>
    </location>
</feature>